<comment type="caution">
    <text evidence="4">The sequence shown here is derived from an EMBL/GenBank/DDBJ whole genome shotgun (WGS) entry which is preliminary data.</text>
</comment>
<dbReference type="EMBL" id="QXTG01000002">
    <property type="protein sequence ID" value="RIX28177.1"/>
    <property type="molecule type" value="Genomic_DNA"/>
</dbReference>
<dbReference type="InterPro" id="IPR050194">
    <property type="entry name" value="Glycosyltransferase_grp1"/>
</dbReference>
<dbReference type="AlphaFoldDB" id="A0A3A1U2U7"/>
<protein>
    <submittedName>
        <fullName evidence="4">Glycosyltransferase</fullName>
    </submittedName>
</protein>
<dbReference type="SUPFAM" id="SSF53756">
    <property type="entry name" value="UDP-Glycosyltransferase/glycogen phosphorylase"/>
    <property type="match status" value="1"/>
</dbReference>
<dbReference type="PANTHER" id="PTHR45947:SF13">
    <property type="entry name" value="TRANSFERASE"/>
    <property type="match status" value="1"/>
</dbReference>
<organism evidence="4 5">
    <name type="scientific">Amnibacterium setariae</name>
    <dbReference type="NCBI Taxonomy" id="2306585"/>
    <lineage>
        <taxon>Bacteria</taxon>
        <taxon>Bacillati</taxon>
        <taxon>Actinomycetota</taxon>
        <taxon>Actinomycetes</taxon>
        <taxon>Micrococcales</taxon>
        <taxon>Microbacteriaceae</taxon>
        <taxon>Amnibacterium</taxon>
    </lineage>
</organism>
<keyword evidence="5" id="KW-1185">Reference proteome</keyword>
<keyword evidence="2 4" id="KW-0808">Transferase</keyword>
<dbReference type="CDD" id="cd03801">
    <property type="entry name" value="GT4_PimA-like"/>
    <property type="match status" value="1"/>
</dbReference>
<dbReference type="RefSeq" id="WP_119482487.1">
    <property type="nucleotide sequence ID" value="NZ_QXTG01000002.1"/>
</dbReference>
<feature type="domain" description="Glycosyltransferase subfamily 4-like N-terminal" evidence="3">
    <location>
        <begin position="14"/>
        <end position="192"/>
    </location>
</feature>
<evidence type="ECO:0000313" key="5">
    <source>
        <dbReference type="Proteomes" id="UP000265742"/>
    </source>
</evidence>
<evidence type="ECO:0000259" key="3">
    <source>
        <dbReference type="Pfam" id="PF13439"/>
    </source>
</evidence>
<evidence type="ECO:0000256" key="1">
    <source>
        <dbReference type="ARBA" id="ARBA00022676"/>
    </source>
</evidence>
<keyword evidence="1" id="KW-0328">Glycosyltransferase</keyword>
<evidence type="ECO:0000256" key="2">
    <source>
        <dbReference type="ARBA" id="ARBA00022679"/>
    </source>
</evidence>
<proteinExistence type="predicted"/>
<gene>
    <name evidence="4" type="ORF">D1781_11915</name>
</gene>
<name>A0A3A1U2U7_9MICO</name>
<dbReference type="OrthoDB" id="4562574at2"/>
<dbReference type="Pfam" id="PF13439">
    <property type="entry name" value="Glyco_transf_4"/>
    <property type="match status" value="1"/>
</dbReference>
<dbReference type="InterPro" id="IPR028098">
    <property type="entry name" value="Glyco_trans_4-like_N"/>
</dbReference>
<dbReference type="Gene3D" id="3.40.50.2000">
    <property type="entry name" value="Glycogen Phosphorylase B"/>
    <property type="match status" value="2"/>
</dbReference>
<dbReference type="Pfam" id="PF13692">
    <property type="entry name" value="Glyco_trans_1_4"/>
    <property type="match status" value="1"/>
</dbReference>
<dbReference type="GO" id="GO:1901137">
    <property type="term" value="P:carbohydrate derivative biosynthetic process"/>
    <property type="evidence" value="ECO:0007669"/>
    <property type="project" value="UniProtKB-ARBA"/>
</dbReference>
<accession>A0A3A1U2U7</accession>
<reference evidence="5" key="1">
    <citation type="submission" date="2018-09" db="EMBL/GenBank/DDBJ databases">
        <authorList>
            <person name="Kim I."/>
        </authorList>
    </citation>
    <scope>NUCLEOTIDE SEQUENCE [LARGE SCALE GENOMIC DNA]</scope>
    <source>
        <strain evidence="5">DD4a</strain>
    </source>
</reference>
<sequence length="385" mass="40655">MRIAIVLDYSLDLVGGAQRAALNEAAALVAAGHGVLVVAPRPRGRAVLPPGVDALWTEGRRLPLLDFPLVRDDDALRDRLHRHLRSAGIEAVHLHSEFGHARAALAAARRLGLPVTHTVHTAYWPGLPAPVRPAARALLASVAGPVPRRSPNPLLDHTLAVAVAADVVVSPSAHQAADLAGLGVPAPVVLPNCDDGSGTPTPLPEVDHLRVAWIGRCVPEKRPLTFLAGVRLAQRRLPPDRLRVAIAGNGLLLPVARRAAEDVPGTVLLGRLDRSGVQRLIADSHLTALTSQGFDNQPMTVVESVRAGRGVLHTDPRLTEGLDRAGLLTAGADAEAIADRLVELALDLEPVRRAAEGARASADLFAPETHVRRLLPLLAGQHARA</sequence>
<evidence type="ECO:0000313" key="4">
    <source>
        <dbReference type="EMBL" id="RIX28177.1"/>
    </source>
</evidence>
<dbReference type="PANTHER" id="PTHR45947">
    <property type="entry name" value="SULFOQUINOVOSYL TRANSFERASE SQD2"/>
    <property type="match status" value="1"/>
</dbReference>
<dbReference type="Proteomes" id="UP000265742">
    <property type="component" value="Unassembled WGS sequence"/>
</dbReference>
<dbReference type="GO" id="GO:0016757">
    <property type="term" value="F:glycosyltransferase activity"/>
    <property type="evidence" value="ECO:0007669"/>
    <property type="project" value="UniProtKB-KW"/>
</dbReference>